<dbReference type="EC" id="5.6.2.3" evidence="16 17"/>
<dbReference type="GO" id="GO:0003677">
    <property type="term" value="F:DNA binding"/>
    <property type="evidence" value="ECO:0007669"/>
    <property type="project" value="UniProtKB-UniRule"/>
</dbReference>
<dbReference type="RefSeq" id="WP_015192525.1">
    <property type="nucleotide sequence ID" value="NC_019748.1"/>
</dbReference>
<evidence type="ECO:0000256" key="3">
    <source>
        <dbReference type="ARBA" id="ARBA00022515"/>
    </source>
</evidence>
<evidence type="ECO:0000256" key="5">
    <source>
        <dbReference type="ARBA" id="ARBA00022737"/>
    </source>
</evidence>
<evidence type="ECO:0000256" key="13">
    <source>
        <dbReference type="ARBA" id="ARBA00023235"/>
    </source>
</evidence>
<keyword evidence="4 17" id="KW-0235">DNA replication</keyword>
<evidence type="ECO:0000256" key="6">
    <source>
        <dbReference type="ARBA" id="ARBA00022741"/>
    </source>
</evidence>
<evidence type="ECO:0000313" key="19">
    <source>
        <dbReference type="EMBL" id="AFZ34852.1"/>
    </source>
</evidence>
<keyword evidence="12 17" id="KW-0238">DNA-binding</keyword>
<evidence type="ECO:0000256" key="16">
    <source>
        <dbReference type="NCBIfam" id="TIGR00665"/>
    </source>
</evidence>
<name>K9XT57_STAC7</name>
<dbReference type="PATRIC" id="fig|111780.3.peg.1335"/>
<dbReference type="SUPFAM" id="SSF48024">
    <property type="entry name" value="N-terminal domain of DnaB helicase"/>
    <property type="match status" value="1"/>
</dbReference>
<dbReference type="GO" id="GO:0005829">
    <property type="term" value="C:cytosol"/>
    <property type="evidence" value="ECO:0007669"/>
    <property type="project" value="TreeGrafter"/>
</dbReference>
<dbReference type="InterPro" id="IPR007693">
    <property type="entry name" value="DNA_helicase_DnaB-like_N"/>
</dbReference>
<keyword evidence="9" id="KW-0068">Autocatalytic cleavage</keyword>
<evidence type="ECO:0000259" key="18">
    <source>
        <dbReference type="PROSITE" id="PS51199"/>
    </source>
</evidence>
<keyword evidence="10 17" id="KW-0067">ATP-binding</keyword>
<evidence type="ECO:0000256" key="12">
    <source>
        <dbReference type="ARBA" id="ARBA00023125"/>
    </source>
</evidence>
<keyword evidence="3 17" id="KW-0639">Primosome</keyword>
<dbReference type="FunFam" id="3.40.50.300:FF:002029">
    <property type="entry name" value="Replicative DNA helicase"/>
    <property type="match status" value="1"/>
</dbReference>
<dbReference type="AlphaFoldDB" id="K9XT57"/>
<dbReference type="PANTHER" id="PTHR30153:SF2">
    <property type="entry name" value="REPLICATIVE DNA HELICASE"/>
    <property type="match status" value="1"/>
</dbReference>
<comment type="function">
    <text evidence="14">The intein is an endonuclease.</text>
</comment>
<dbReference type="Proteomes" id="UP000010473">
    <property type="component" value="Chromosome"/>
</dbReference>
<keyword evidence="13" id="KW-0413">Isomerase</keyword>
<dbReference type="Pfam" id="PF00772">
    <property type="entry name" value="DnaB"/>
    <property type="match status" value="1"/>
</dbReference>
<dbReference type="InterPro" id="IPR007694">
    <property type="entry name" value="DNA_helicase_DnaB-like_C"/>
</dbReference>
<reference evidence="20" key="1">
    <citation type="journal article" date="2013" name="Proc. Natl. Acad. Sci. U.S.A.">
        <title>Improving the coverage of the cyanobacterial phylum using diversity-driven genome sequencing.</title>
        <authorList>
            <person name="Shih P.M."/>
            <person name="Wu D."/>
            <person name="Latifi A."/>
            <person name="Axen S.D."/>
            <person name="Fewer D.P."/>
            <person name="Talla E."/>
            <person name="Calteau A."/>
            <person name="Cai F."/>
            <person name="Tandeau de Marsac N."/>
            <person name="Rippka R."/>
            <person name="Herdman M."/>
            <person name="Sivonen K."/>
            <person name="Coursin T."/>
            <person name="Laurent T."/>
            <person name="Goodwin L."/>
            <person name="Nolan M."/>
            <person name="Davenport K.W."/>
            <person name="Han C.S."/>
            <person name="Rubin E.M."/>
            <person name="Eisen J.A."/>
            <person name="Woyke T."/>
            <person name="Gugger M."/>
            <person name="Kerfeld C.A."/>
        </authorList>
    </citation>
    <scope>NUCLEOTIDE SEQUENCE [LARGE SCALE GENOMIC DNA]</scope>
    <source>
        <strain evidence="20">ATCC 29371 / PCC 7437</strain>
    </source>
</reference>
<comment type="function">
    <text evidence="17">The main replicative DNA helicase, it participates in initiation and elongation during chromosome replication. Travels ahead of the DNA replisome, separating dsDNA into templates for DNA synthesis. A processive ATP-dependent 5'-3' DNA helicase it has DNA-dependent ATPase activity.</text>
</comment>
<dbReference type="InterPro" id="IPR027417">
    <property type="entry name" value="P-loop_NTPase"/>
</dbReference>
<dbReference type="HOGENOM" id="CLU_005373_0_0_3"/>
<dbReference type="GO" id="GO:1990077">
    <property type="term" value="C:primosome complex"/>
    <property type="evidence" value="ECO:0007669"/>
    <property type="project" value="UniProtKB-UniRule"/>
</dbReference>
<evidence type="ECO:0000256" key="9">
    <source>
        <dbReference type="ARBA" id="ARBA00022813"/>
    </source>
</evidence>
<dbReference type="PANTHER" id="PTHR30153">
    <property type="entry name" value="REPLICATIVE DNA HELICASE DNAB"/>
    <property type="match status" value="1"/>
</dbReference>
<keyword evidence="8 17" id="KW-0347">Helicase</keyword>
<dbReference type="Gene3D" id="1.10.860.10">
    <property type="entry name" value="DNAb Helicase, Chain A"/>
    <property type="match status" value="1"/>
</dbReference>
<dbReference type="eggNOG" id="COG0305">
    <property type="taxonomic scope" value="Bacteria"/>
</dbReference>
<dbReference type="Pfam" id="PF03796">
    <property type="entry name" value="DnaB_C"/>
    <property type="match status" value="1"/>
</dbReference>
<dbReference type="SMART" id="SM00382">
    <property type="entry name" value="AAA"/>
    <property type="match status" value="1"/>
</dbReference>
<dbReference type="STRING" id="111780.Sta7437_1282"/>
<dbReference type="FunFam" id="1.10.860.10:FF:000001">
    <property type="entry name" value="Replicative DNA helicase"/>
    <property type="match status" value="1"/>
</dbReference>
<dbReference type="NCBIfam" id="TIGR00665">
    <property type="entry name" value="DnaB"/>
    <property type="match status" value="1"/>
</dbReference>
<evidence type="ECO:0000256" key="14">
    <source>
        <dbReference type="ARBA" id="ARBA00044940"/>
    </source>
</evidence>
<feature type="domain" description="SF4 helicase" evidence="18">
    <location>
        <begin position="174"/>
        <end position="439"/>
    </location>
</feature>
<comment type="subunit">
    <text evidence="2">Homohexamer.</text>
</comment>
<evidence type="ECO:0000256" key="7">
    <source>
        <dbReference type="ARBA" id="ARBA00022801"/>
    </source>
</evidence>
<gene>
    <name evidence="19" type="ordered locus">Sta7437_1282</name>
</gene>
<dbReference type="NCBIfam" id="NF004384">
    <property type="entry name" value="PRK05748.1"/>
    <property type="match status" value="1"/>
</dbReference>
<keyword evidence="5" id="KW-0677">Repeat</keyword>
<dbReference type="EMBL" id="CP003653">
    <property type="protein sequence ID" value="AFZ34852.1"/>
    <property type="molecule type" value="Genomic_DNA"/>
</dbReference>
<dbReference type="InterPro" id="IPR016136">
    <property type="entry name" value="DNA_helicase_N/primase_C"/>
</dbReference>
<dbReference type="Gene3D" id="3.40.50.300">
    <property type="entry name" value="P-loop containing nucleotide triphosphate hydrolases"/>
    <property type="match status" value="1"/>
</dbReference>
<sequence>MEIKDFPANIEAEEEILGGILLDPEAMARIADILPKDAFFVQAHQTIYYAAQVLHSQGKPTDLMGISTYLADRELLEQIGGITKLAQLLNRTISAVNIDRFTNLVMDKYIRRELIKAGHEIVGLGYETATELETVLDQSEQKIFRLTQERPQQGLVPISDSLIQTFNTIENLHQQIALPGIPSGFYDLDAFTSGFGRSDLIIIAGRPSMGKTSFSLNIAANIAKEYKMPVAVFSLEMSREQLAQRLLASEAKIASNRLRSGRISQQDIEALVNAVGNLSELPIYIDDTANLSVLQMRSQVRRLQGQLKQDLGLVLLDYLQLMEGGSDNRVQELSKITRSLKGLAREINVPVIALSQLSRGVEQRTNKRPMLSDLRESGSIEQDADLVIMLYRDEYYNPDTPEQGIAEAIITKHRNGPVGTVKLLFKSELTKFESLARPNHY</sequence>
<proteinExistence type="inferred from homology"/>
<dbReference type="GO" id="GO:0006269">
    <property type="term" value="P:DNA replication, synthesis of primer"/>
    <property type="evidence" value="ECO:0007669"/>
    <property type="project" value="UniProtKB-UniRule"/>
</dbReference>
<dbReference type="KEGG" id="scs:Sta7437_1282"/>
<dbReference type="CDD" id="cd00984">
    <property type="entry name" value="DnaB_C"/>
    <property type="match status" value="1"/>
</dbReference>
<keyword evidence="6 17" id="KW-0547">Nucleotide-binding</keyword>
<dbReference type="GO" id="GO:0005524">
    <property type="term" value="F:ATP binding"/>
    <property type="evidence" value="ECO:0007669"/>
    <property type="project" value="UniProtKB-UniRule"/>
</dbReference>
<dbReference type="GO" id="GO:0043139">
    <property type="term" value="F:5'-3' DNA helicase activity"/>
    <property type="evidence" value="ECO:0007669"/>
    <property type="project" value="UniProtKB-EC"/>
</dbReference>
<evidence type="ECO:0000313" key="20">
    <source>
        <dbReference type="Proteomes" id="UP000010473"/>
    </source>
</evidence>
<evidence type="ECO:0000256" key="1">
    <source>
        <dbReference type="ARBA" id="ARBA00008428"/>
    </source>
</evidence>
<evidence type="ECO:0000256" key="10">
    <source>
        <dbReference type="ARBA" id="ARBA00022840"/>
    </source>
</evidence>
<evidence type="ECO:0000256" key="8">
    <source>
        <dbReference type="ARBA" id="ARBA00022806"/>
    </source>
</evidence>
<organism evidence="19 20">
    <name type="scientific">Stanieria cyanosphaera (strain ATCC 29371 / PCC 7437)</name>
    <dbReference type="NCBI Taxonomy" id="111780"/>
    <lineage>
        <taxon>Bacteria</taxon>
        <taxon>Bacillati</taxon>
        <taxon>Cyanobacteriota</taxon>
        <taxon>Cyanophyceae</taxon>
        <taxon>Pleurocapsales</taxon>
        <taxon>Dermocarpellaceae</taxon>
        <taxon>Stanieria</taxon>
    </lineage>
</organism>
<evidence type="ECO:0000256" key="11">
    <source>
        <dbReference type="ARBA" id="ARBA00023000"/>
    </source>
</evidence>
<keyword evidence="7 17" id="KW-0378">Hydrolase</keyword>
<keyword evidence="20" id="KW-1185">Reference proteome</keyword>
<dbReference type="InterPro" id="IPR003593">
    <property type="entry name" value="AAA+_ATPase"/>
</dbReference>
<dbReference type="InterPro" id="IPR036185">
    <property type="entry name" value="DNA_heli_DnaB-like_N_sf"/>
</dbReference>
<protein>
    <recommendedName>
        <fullName evidence="16 17">Replicative DNA helicase</fullName>
        <ecNumber evidence="16 17">5.6.2.3</ecNumber>
    </recommendedName>
</protein>
<dbReference type="PROSITE" id="PS51199">
    <property type="entry name" value="SF4_HELICASE"/>
    <property type="match status" value="1"/>
</dbReference>
<comment type="similarity">
    <text evidence="1 17">Belongs to the helicase family. DnaB subfamily.</text>
</comment>
<evidence type="ECO:0000256" key="2">
    <source>
        <dbReference type="ARBA" id="ARBA00011643"/>
    </source>
</evidence>
<accession>K9XT57</accession>
<dbReference type="SUPFAM" id="SSF52540">
    <property type="entry name" value="P-loop containing nucleoside triphosphate hydrolases"/>
    <property type="match status" value="1"/>
</dbReference>
<evidence type="ECO:0000256" key="17">
    <source>
        <dbReference type="RuleBase" id="RU362085"/>
    </source>
</evidence>
<dbReference type="OrthoDB" id="9773982at2"/>
<comment type="catalytic activity">
    <reaction evidence="15 17">
        <text>ATP + H2O = ADP + phosphate + H(+)</text>
        <dbReference type="Rhea" id="RHEA:13065"/>
        <dbReference type="ChEBI" id="CHEBI:15377"/>
        <dbReference type="ChEBI" id="CHEBI:15378"/>
        <dbReference type="ChEBI" id="CHEBI:30616"/>
        <dbReference type="ChEBI" id="CHEBI:43474"/>
        <dbReference type="ChEBI" id="CHEBI:456216"/>
        <dbReference type="EC" id="5.6.2.3"/>
    </reaction>
</comment>
<evidence type="ECO:0000256" key="15">
    <source>
        <dbReference type="ARBA" id="ARBA00048954"/>
    </source>
</evidence>
<dbReference type="GO" id="GO:0016887">
    <property type="term" value="F:ATP hydrolysis activity"/>
    <property type="evidence" value="ECO:0007669"/>
    <property type="project" value="RHEA"/>
</dbReference>
<keyword evidence="11" id="KW-0651">Protein splicing</keyword>
<evidence type="ECO:0000256" key="4">
    <source>
        <dbReference type="ARBA" id="ARBA00022705"/>
    </source>
</evidence>
<dbReference type="InterPro" id="IPR007692">
    <property type="entry name" value="DNA_helicase_DnaB"/>
</dbReference>